<organism evidence="1 2">
    <name type="scientific">Caerostris extrusa</name>
    <name type="common">Bark spider</name>
    <name type="synonym">Caerostris bankana</name>
    <dbReference type="NCBI Taxonomy" id="172846"/>
    <lineage>
        <taxon>Eukaryota</taxon>
        <taxon>Metazoa</taxon>
        <taxon>Ecdysozoa</taxon>
        <taxon>Arthropoda</taxon>
        <taxon>Chelicerata</taxon>
        <taxon>Arachnida</taxon>
        <taxon>Araneae</taxon>
        <taxon>Araneomorphae</taxon>
        <taxon>Entelegynae</taxon>
        <taxon>Araneoidea</taxon>
        <taxon>Araneidae</taxon>
        <taxon>Caerostris</taxon>
    </lineage>
</organism>
<reference evidence="1 2" key="1">
    <citation type="submission" date="2021-06" db="EMBL/GenBank/DDBJ databases">
        <title>Caerostris extrusa draft genome.</title>
        <authorList>
            <person name="Kono N."/>
            <person name="Arakawa K."/>
        </authorList>
    </citation>
    <scope>NUCLEOTIDE SEQUENCE [LARGE SCALE GENOMIC DNA]</scope>
</reference>
<dbReference type="AlphaFoldDB" id="A0AAV4NUA2"/>
<protein>
    <submittedName>
        <fullName evidence="1">Uncharacterized protein</fullName>
    </submittedName>
</protein>
<proteinExistence type="predicted"/>
<gene>
    <name evidence="1" type="ORF">CEXT_597981</name>
</gene>
<name>A0AAV4NUA2_CAEEX</name>
<dbReference type="EMBL" id="BPLR01021214">
    <property type="protein sequence ID" value="GIX87191.1"/>
    <property type="molecule type" value="Genomic_DNA"/>
</dbReference>
<accession>A0AAV4NUA2</accession>
<evidence type="ECO:0000313" key="2">
    <source>
        <dbReference type="Proteomes" id="UP001054945"/>
    </source>
</evidence>
<sequence>MGIEESYGYRTSCQGKKPVSAKDVGRMKERKLVGGYPPEKEYSANQDLHPSRGKCTEYLFSFKEAGHRNGIVMGDPIFPTFRGLFYLPVWSSLPLREANKRAAERHSRHCLSLTALWIQLSFPRNTHALSEEVTLEVVESDGSWNYLAFRSFLLEFCK</sequence>
<evidence type="ECO:0000313" key="1">
    <source>
        <dbReference type="EMBL" id="GIX87191.1"/>
    </source>
</evidence>
<comment type="caution">
    <text evidence="1">The sequence shown here is derived from an EMBL/GenBank/DDBJ whole genome shotgun (WGS) entry which is preliminary data.</text>
</comment>
<keyword evidence="2" id="KW-1185">Reference proteome</keyword>
<dbReference type="Proteomes" id="UP001054945">
    <property type="component" value="Unassembled WGS sequence"/>
</dbReference>